<dbReference type="Proteomes" id="UP000005239">
    <property type="component" value="Unassembled WGS sequence"/>
</dbReference>
<dbReference type="AlphaFoldDB" id="A0A2A6CZ55"/>
<evidence type="ECO:0000313" key="2">
    <source>
        <dbReference type="EnsemblMetazoa" id="PPA45003.1"/>
    </source>
</evidence>
<proteinExistence type="predicted"/>
<gene>
    <name evidence="2" type="primary">WBGene00283372</name>
</gene>
<accession>A0A8R1Z6R9</accession>
<sequence length="266" mass="29825">MQYQLSPSDYATLASRNHILPKEQRSSLPDQSTPSTKHKENEMSSIHLCVKEQEGDKITEDISTHREKEKKIVNEGSTDDDRSLEICSDHSVHKCSFQSHSISMNRSLIANVGNGKKQGEDEDLGGREQTERLDHMFSTEILDASTVTLEGNTPFPKWTSNILKMERLEEARKESATAQQDLLSQEAFSSPLLTVTTVIAENLCTTSMIVEWGVHYRNLGDYVSYRDLSRKGTLTTLEISERSESSSIQSLDKVISDWGQIKSGLG</sequence>
<reference evidence="3" key="1">
    <citation type="journal article" date="2008" name="Nat. Genet.">
        <title>The Pristionchus pacificus genome provides a unique perspective on nematode lifestyle and parasitism.</title>
        <authorList>
            <person name="Dieterich C."/>
            <person name="Clifton S.W."/>
            <person name="Schuster L.N."/>
            <person name="Chinwalla A."/>
            <person name="Delehaunty K."/>
            <person name="Dinkelacker I."/>
            <person name="Fulton L."/>
            <person name="Fulton R."/>
            <person name="Godfrey J."/>
            <person name="Minx P."/>
            <person name="Mitreva M."/>
            <person name="Roeseler W."/>
            <person name="Tian H."/>
            <person name="Witte H."/>
            <person name="Yang S.P."/>
            <person name="Wilson R.K."/>
            <person name="Sommer R.J."/>
        </authorList>
    </citation>
    <scope>NUCLEOTIDE SEQUENCE [LARGE SCALE GENOMIC DNA]</scope>
    <source>
        <strain evidence="3">PS312</strain>
    </source>
</reference>
<reference evidence="2" key="2">
    <citation type="submission" date="2022-06" db="UniProtKB">
        <authorList>
            <consortium name="EnsemblMetazoa"/>
        </authorList>
    </citation>
    <scope>IDENTIFICATION</scope>
    <source>
        <strain evidence="2">PS312</strain>
    </source>
</reference>
<feature type="compositionally biased region" description="Polar residues" evidence="1">
    <location>
        <begin position="26"/>
        <end position="35"/>
    </location>
</feature>
<evidence type="ECO:0000256" key="1">
    <source>
        <dbReference type="SAM" id="MobiDB-lite"/>
    </source>
</evidence>
<feature type="region of interest" description="Disordered" evidence="1">
    <location>
        <begin position="1"/>
        <end position="44"/>
    </location>
</feature>
<name>A0A2A6CZ55_PRIPA</name>
<evidence type="ECO:0000313" key="3">
    <source>
        <dbReference type="Proteomes" id="UP000005239"/>
    </source>
</evidence>
<accession>A0A2A6CZ55</accession>
<protein>
    <submittedName>
        <fullName evidence="2">Uncharacterized protein</fullName>
    </submittedName>
</protein>
<keyword evidence="3" id="KW-1185">Reference proteome</keyword>
<dbReference type="EnsemblMetazoa" id="PPA45003.1">
    <property type="protein sequence ID" value="PPA45003.1"/>
    <property type="gene ID" value="WBGene00283372"/>
</dbReference>
<organism evidence="2 3">
    <name type="scientific">Pristionchus pacificus</name>
    <name type="common">Parasitic nematode worm</name>
    <dbReference type="NCBI Taxonomy" id="54126"/>
    <lineage>
        <taxon>Eukaryota</taxon>
        <taxon>Metazoa</taxon>
        <taxon>Ecdysozoa</taxon>
        <taxon>Nematoda</taxon>
        <taxon>Chromadorea</taxon>
        <taxon>Rhabditida</taxon>
        <taxon>Rhabditina</taxon>
        <taxon>Diplogasteromorpha</taxon>
        <taxon>Diplogasteroidea</taxon>
        <taxon>Neodiplogasteridae</taxon>
        <taxon>Pristionchus</taxon>
    </lineage>
</organism>